<protein>
    <submittedName>
        <fullName evidence="1">Uncharacterized protein</fullName>
    </submittedName>
</protein>
<accession>A0A2G9T9V0</accession>
<evidence type="ECO:0000313" key="2">
    <source>
        <dbReference type="Proteomes" id="UP000230423"/>
    </source>
</evidence>
<organism evidence="1 2">
    <name type="scientific">Teladorsagia circumcincta</name>
    <name type="common">Brown stomach worm</name>
    <name type="synonym">Ostertagia circumcincta</name>
    <dbReference type="NCBI Taxonomy" id="45464"/>
    <lineage>
        <taxon>Eukaryota</taxon>
        <taxon>Metazoa</taxon>
        <taxon>Ecdysozoa</taxon>
        <taxon>Nematoda</taxon>
        <taxon>Chromadorea</taxon>
        <taxon>Rhabditida</taxon>
        <taxon>Rhabditina</taxon>
        <taxon>Rhabditomorpha</taxon>
        <taxon>Strongyloidea</taxon>
        <taxon>Trichostrongylidae</taxon>
        <taxon>Teladorsagia</taxon>
    </lineage>
</organism>
<evidence type="ECO:0000313" key="1">
    <source>
        <dbReference type="EMBL" id="PIO54714.1"/>
    </source>
</evidence>
<gene>
    <name evidence="1" type="ORF">TELCIR_23916</name>
</gene>
<dbReference type="OrthoDB" id="550577at2759"/>
<dbReference type="EMBL" id="KZ393342">
    <property type="protein sequence ID" value="PIO54714.1"/>
    <property type="molecule type" value="Genomic_DNA"/>
</dbReference>
<reference evidence="1 2" key="1">
    <citation type="submission" date="2015-09" db="EMBL/GenBank/DDBJ databases">
        <title>Draft genome of the parasitic nematode Teladorsagia circumcincta isolate WARC Sus (inbred).</title>
        <authorList>
            <person name="Mitreva M."/>
        </authorList>
    </citation>
    <scope>NUCLEOTIDE SEQUENCE [LARGE SCALE GENOMIC DNA]</scope>
    <source>
        <strain evidence="1 2">S</strain>
    </source>
</reference>
<feature type="non-terminal residue" evidence="1">
    <location>
        <position position="1"/>
    </location>
</feature>
<name>A0A2G9T9V0_TELCI</name>
<sequence length="110" mass="12382">TYNGMPPEGTPMVYTVNDDPAALEYQPYNNYGVGYWMVQLLMDCTQTQDGWFEFKGFFAPSSVWEPDIQQKRCTGEIGGEAPFRSRNHIARCGAVNVFVWGQGDCIINSV</sequence>
<dbReference type="AlphaFoldDB" id="A0A2G9T9V0"/>
<keyword evidence="2" id="KW-1185">Reference proteome</keyword>
<proteinExistence type="predicted"/>
<dbReference type="Proteomes" id="UP000230423">
    <property type="component" value="Unassembled WGS sequence"/>
</dbReference>